<evidence type="ECO:0000313" key="2">
    <source>
        <dbReference type="Proteomes" id="UP000198211"/>
    </source>
</evidence>
<evidence type="ECO:0000313" key="1">
    <source>
        <dbReference type="EMBL" id="OWZ14786.1"/>
    </source>
</evidence>
<dbReference type="AlphaFoldDB" id="A0A225WAM3"/>
<dbReference type="EMBL" id="NBNE01001261">
    <property type="protein sequence ID" value="OWZ14786.1"/>
    <property type="molecule type" value="Genomic_DNA"/>
</dbReference>
<protein>
    <recommendedName>
        <fullName evidence="3">Bzip transcription factor</fullName>
    </recommendedName>
</protein>
<organism evidence="1 2">
    <name type="scientific">Phytophthora megakarya</name>
    <dbReference type="NCBI Taxonomy" id="4795"/>
    <lineage>
        <taxon>Eukaryota</taxon>
        <taxon>Sar</taxon>
        <taxon>Stramenopiles</taxon>
        <taxon>Oomycota</taxon>
        <taxon>Peronosporomycetes</taxon>
        <taxon>Peronosporales</taxon>
        <taxon>Peronosporaceae</taxon>
        <taxon>Phytophthora</taxon>
    </lineage>
</organism>
<reference evidence="2" key="1">
    <citation type="submission" date="2017-03" db="EMBL/GenBank/DDBJ databases">
        <title>Phytopthora megakarya and P. palmivora, two closely related causual agents of cacao black pod achieved similar genome size and gene model numbers by different mechanisms.</title>
        <authorList>
            <person name="Ali S."/>
            <person name="Shao J."/>
            <person name="Larry D.J."/>
            <person name="Kronmiller B."/>
            <person name="Shen D."/>
            <person name="Strem M.D."/>
            <person name="Melnick R.L."/>
            <person name="Guiltinan M.J."/>
            <person name="Tyler B.M."/>
            <person name="Meinhardt L.W."/>
            <person name="Bailey B.A."/>
        </authorList>
    </citation>
    <scope>NUCLEOTIDE SEQUENCE [LARGE SCALE GENOMIC DNA]</scope>
    <source>
        <strain evidence="2">zdho120</strain>
    </source>
</reference>
<accession>A0A225WAM3</accession>
<gene>
    <name evidence="1" type="ORF">PHMEG_00011678</name>
</gene>
<evidence type="ECO:0008006" key="3">
    <source>
        <dbReference type="Google" id="ProtNLM"/>
    </source>
</evidence>
<dbReference type="Proteomes" id="UP000198211">
    <property type="component" value="Unassembled WGS sequence"/>
</dbReference>
<comment type="caution">
    <text evidence="1">The sequence shown here is derived from an EMBL/GenBank/DDBJ whole genome shotgun (WGS) entry which is preliminary data.</text>
</comment>
<sequence>MSRPSLPEPTCWSVAVEYFRLFRNGFTGDIPKSTRKIDSKAQIDFLRAVMAPDVTYDTVVGVRALVQNWQRVTATHPDIDISLIRLEQNADDSVAVTVKVLTIISEDTVMYAFPHLMDGDNFSPLAQKLLGRQLELDGVLQMTWDANQGRVINLQSSANMMMEMLRILGSLEDVASVFDSANIDPEWRALAH</sequence>
<name>A0A225WAM3_9STRA</name>
<proteinExistence type="predicted"/>
<keyword evidence="2" id="KW-1185">Reference proteome</keyword>